<dbReference type="SUPFAM" id="SSF50249">
    <property type="entry name" value="Nucleic acid-binding proteins"/>
    <property type="match status" value="1"/>
</dbReference>
<comment type="caution">
    <text evidence="15">The sequence shown here is derived from an EMBL/GenBank/DDBJ whole genome shotgun (WGS) entry which is preliminary data.</text>
</comment>
<dbReference type="GO" id="GO:0017101">
    <property type="term" value="C:aminoacyl-tRNA synthetase multienzyme complex"/>
    <property type="evidence" value="ECO:0007669"/>
    <property type="project" value="TreeGrafter"/>
</dbReference>
<dbReference type="Gene3D" id="3.30.930.10">
    <property type="entry name" value="Bira Bifunctional Protein, Domain 2"/>
    <property type="match status" value="1"/>
</dbReference>
<dbReference type="FunFam" id="3.30.930.10:FF:000013">
    <property type="entry name" value="Aspartate--tRNA ligase, cytoplasmic"/>
    <property type="match status" value="1"/>
</dbReference>
<evidence type="ECO:0000256" key="1">
    <source>
        <dbReference type="ARBA" id="ARBA00004496"/>
    </source>
</evidence>
<evidence type="ECO:0000256" key="5">
    <source>
        <dbReference type="ARBA" id="ARBA00022490"/>
    </source>
</evidence>
<organism evidence="15 16">
    <name type="scientific">Coemansia guatemalensis</name>
    <dbReference type="NCBI Taxonomy" id="2761395"/>
    <lineage>
        <taxon>Eukaryota</taxon>
        <taxon>Fungi</taxon>
        <taxon>Fungi incertae sedis</taxon>
        <taxon>Zoopagomycota</taxon>
        <taxon>Kickxellomycotina</taxon>
        <taxon>Kickxellomycetes</taxon>
        <taxon>Kickxellales</taxon>
        <taxon>Kickxellaceae</taxon>
        <taxon>Coemansia</taxon>
    </lineage>
</organism>
<keyword evidence="16" id="KW-1185">Reference proteome</keyword>
<dbReference type="CDD" id="cd00776">
    <property type="entry name" value="AsxRS_core"/>
    <property type="match status" value="1"/>
</dbReference>
<evidence type="ECO:0000256" key="9">
    <source>
        <dbReference type="ARBA" id="ARBA00022917"/>
    </source>
</evidence>
<evidence type="ECO:0000256" key="4">
    <source>
        <dbReference type="ARBA" id="ARBA00018853"/>
    </source>
</evidence>
<evidence type="ECO:0000256" key="13">
    <source>
        <dbReference type="SAM" id="MobiDB-lite"/>
    </source>
</evidence>
<dbReference type="GO" id="GO:0005524">
    <property type="term" value="F:ATP binding"/>
    <property type="evidence" value="ECO:0007669"/>
    <property type="project" value="UniProtKB-KW"/>
</dbReference>
<dbReference type="Pfam" id="PF00152">
    <property type="entry name" value="tRNA-synt_2"/>
    <property type="match status" value="1"/>
</dbReference>
<dbReference type="HAMAP" id="MF_02075">
    <property type="entry name" value="Asp_tRNA_synth_type2"/>
    <property type="match status" value="1"/>
</dbReference>
<protein>
    <recommendedName>
        <fullName evidence="4">Aspartate--tRNA ligase, cytoplasmic</fullName>
        <ecNumber evidence="3">6.1.1.12</ecNumber>
    </recommendedName>
    <alternativeName>
        <fullName evidence="11">Aspartyl-tRNA synthetase</fullName>
    </alternativeName>
</protein>
<dbReference type="GO" id="GO:0004815">
    <property type="term" value="F:aspartate-tRNA ligase activity"/>
    <property type="evidence" value="ECO:0007669"/>
    <property type="project" value="UniProtKB-EC"/>
</dbReference>
<dbReference type="FunFam" id="2.40.50.140:FF:000132">
    <property type="entry name" value="Aspartyl-tRNA synthetase, cytoplasmic"/>
    <property type="match status" value="1"/>
</dbReference>
<dbReference type="PRINTS" id="PR01042">
    <property type="entry name" value="TRNASYNTHASP"/>
</dbReference>
<sequence>MSKEESTAPNTTGDQIADISKGVQDVILGEDGKPLSKKALKKLEKEREKEARKQERMARDAAERAAREAAEVDYAADNYGKPGINMSQKKTDTKWTAVKDLSAAMADQVVNVQARVQTSRPTGNKMCFLVLREATATVQALLVVNKDSISKQMVKFASSIPSESIVSISAKVVLPNEPVKSCTVGDVELHVSKLFIISEVTAPLPFSIADASHSPQDYEEDPSLNRVMLDTRLNGRVIDLRTITNNAIFKIQAAVCQLFREYLIKDGGTEIHSPKIISTASEGGSNVFKISYFKRFAYLAQSPQLYKQACIAADFGKVFEIAPVFRAEDSNTHRHLTEYVGLDLECVFREHYHEVMYMIGDMFVYIFKNLESRWAHELEIVRKQYPSEPLKYSEKPLRLEYKDAIALLRKHGEEIGDFDDLSTPQEKFLGELVRKEYDTDFYMLDKFPLAVRPFYTMPDPTDSNYSNSYDFFLRGQEIMSGAQRIHDPELLRERIKALEIDATPLEDYIKGFEYGCSPHAGGGVGLERVVMFYLGLDNIRLTSLFPRDPKRIDP</sequence>
<dbReference type="EMBL" id="JANBUO010000009">
    <property type="protein sequence ID" value="KAJ2809159.1"/>
    <property type="molecule type" value="Genomic_DNA"/>
</dbReference>
<proteinExistence type="inferred from homology"/>
<comment type="similarity">
    <text evidence="2">Belongs to the class-II aminoacyl-tRNA synthetase family. Type 2 subfamily.</text>
</comment>
<dbReference type="PANTHER" id="PTHR43450:SF1">
    <property type="entry name" value="ASPARTATE--TRNA LIGASE, CYTOPLASMIC"/>
    <property type="match status" value="1"/>
</dbReference>
<dbReference type="InterPro" id="IPR004364">
    <property type="entry name" value="Aa-tRNA-synt_II"/>
</dbReference>
<evidence type="ECO:0000256" key="7">
    <source>
        <dbReference type="ARBA" id="ARBA00022741"/>
    </source>
</evidence>
<dbReference type="EC" id="6.1.1.12" evidence="3"/>
<evidence type="ECO:0000256" key="8">
    <source>
        <dbReference type="ARBA" id="ARBA00022840"/>
    </source>
</evidence>
<dbReference type="GO" id="GO:0006422">
    <property type="term" value="P:aspartyl-tRNA aminoacylation"/>
    <property type="evidence" value="ECO:0007669"/>
    <property type="project" value="InterPro"/>
</dbReference>
<keyword evidence="9" id="KW-0648">Protein biosynthesis</keyword>
<feature type="region of interest" description="Disordered" evidence="13">
    <location>
        <begin position="28"/>
        <end position="57"/>
    </location>
</feature>
<dbReference type="GO" id="GO:0005829">
    <property type="term" value="C:cytosol"/>
    <property type="evidence" value="ECO:0007669"/>
    <property type="project" value="TreeGrafter"/>
</dbReference>
<feature type="compositionally biased region" description="Basic and acidic residues" evidence="13">
    <location>
        <begin position="41"/>
        <end position="57"/>
    </location>
</feature>
<dbReference type="PROSITE" id="PS50862">
    <property type="entry name" value="AA_TRNA_LIGASE_II"/>
    <property type="match status" value="1"/>
</dbReference>
<accession>A0A9W8HZ51</accession>
<feature type="region of interest" description="Disordered" evidence="13">
    <location>
        <begin position="1"/>
        <end position="20"/>
    </location>
</feature>
<dbReference type="InterPro" id="IPR004365">
    <property type="entry name" value="NA-bd_OB_tRNA"/>
</dbReference>
<keyword evidence="8" id="KW-0067">ATP-binding</keyword>
<gene>
    <name evidence="15" type="primary">DPS1</name>
    <name evidence="15" type="ORF">H4R20_000338</name>
</gene>
<keyword evidence="10" id="KW-0030">Aminoacyl-tRNA synthetase</keyword>
<comment type="subcellular location">
    <subcellularLocation>
        <location evidence="1">Cytoplasm</location>
    </subcellularLocation>
</comment>
<dbReference type="InterPro" id="IPR006195">
    <property type="entry name" value="aa-tRNA-synth_II"/>
</dbReference>
<evidence type="ECO:0000313" key="15">
    <source>
        <dbReference type="EMBL" id="KAJ2809159.1"/>
    </source>
</evidence>
<name>A0A9W8HZ51_9FUNG</name>
<dbReference type="InterPro" id="IPR012340">
    <property type="entry name" value="NA-bd_OB-fold"/>
</dbReference>
<feature type="domain" description="Aminoacyl-transfer RNA synthetases class-II family profile" evidence="14">
    <location>
        <begin position="249"/>
        <end position="546"/>
    </location>
</feature>
<dbReference type="Gene3D" id="2.40.50.140">
    <property type="entry name" value="Nucleic acid-binding proteins"/>
    <property type="match status" value="1"/>
</dbReference>
<evidence type="ECO:0000256" key="2">
    <source>
        <dbReference type="ARBA" id="ARBA00005312"/>
    </source>
</evidence>
<dbReference type="OrthoDB" id="372395at2759"/>
<dbReference type="PANTHER" id="PTHR43450">
    <property type="entry name" value="ASPARTYL-TRNA SYNTHETASE"/>
    <property type="match status" value="1"/>
</dbReference>
<evidence type="ECO:0000256" key="6">
    <source>
        <dbReference type="ARBA" id="ARBA00022598"/>
    </source>
</evidence>
<dbReference type="Pfam" id="PF01336">
    <property type="entry name" value="tRNA_anti-codon"/>
    <property type="match status" value="1"/>
</dbReference>
<dbReference type="NCBIfam" id="TIGR00458">
    <property type="entry name" value="aspS_nondisc"/>
    <property type="match status" value="1"/>
</dbReference>
<dbReference type="NCBIfam" id="NF003483">
    <property type="entry name" value="PRK05159.1"/>
    <property type="match status" value="1"/>
</dbReference>
<evidence type="ECO:0000256" key="10">
    <source>
        <dbReference type="ARBA" id="ARBA00023146"/>
    </source>
</evidence>
<evidence type="ECO:0000256" key="3">
    <source>
        <dbReference type="ARBA" id="ARBA00012841"/>
    </source>
</evidence>
<dbReference type="SUPFAM" id="SSF55681">
    <property type="entry name" value="Class II aaRS and biotin synthetases"/>
    <property type="match status" value="1"/>
</dbReference>
<dbReference type="InterPro" id="IPR004523">
    <property type="entry name" value="Asp-tRNA_synthase_2"/>
</dbReference>
<evidence type="ECO:0000259" key="14">
    <source>
        <dbReference type="PROSITE" id="PS50862"/>
    </source>
</evidence>
<dbReference type="CDD" id="cd04320">
    <property type="entry name" value="AspRS_cyto_N"/>
    <property type="match status" value="1"/>
</dbReference>
<keyword evidence="6 15" id="KW-0436">Ligase</keyword>
<dbReference type="AlphaFoldDB" id="A0A9W8HZ51"/>
<dbReference type="InterPro" id="IPR002312">
    <property type="entry name" value="Asp/Asn-tRNA-synth_IIb"/>
</dbReference>
<evidence type="ECO:0000313" key="16">
    <source>
        <dbReference type="Proteomes" id="UP001140094"/>
    </source>
</evidence>
<evidence type="ECO:0000256" key="11">
    <source>
        <dbReference type="ARBA" id="ARBA00033155"/>
    </source>
</evidence>
<dbReference type="Proteomes" id="UP001140094">
    <property type="component" value="Unassembled WGS sequence"/>
</dbReference>
<reference evidence="15" key="1">
    <citation type="submission" date="2022-07" db="EMBL/GenBank/DDBJ databases">
        <title>Phylogenomic reconstructions and comparative analyses of Kickxellomycotina fungi.</title>
        <authorList>
            <person name="Reynolds N.K."/>
            <person name="Stajich J.E."/>
            <person name="Barry K."/>
            <person name="Grigoriev I.V."/>
            <person name="Crous P."/>
            <person name="Smith M.E."/>
        </authorList>
    </citation>
    <scope>NUCLEOTIDE SEQUENCE</scope>
    <source>
        <strain evidence="15">NRRL 1565</strain>
    </source>
</reference>
<comment type="catalytic activity">
    <reaction evidence="12">
        <text>tRNA(Asp) + L-aspartate + ATP = L-aspartyl-tRNA(Asp) + AMP + diphosphate</text>
        <dbReference type="Rhea" id="RHEA:19649"/>
        <dbReference type="Rhea" id="RHEA-COMP:9660"/>
        <dbReference type="Rhea" id="RHEA-COMP:9678"/>
        <dbReference type="ChEBI" id="CHEBI:29991"/>
        <dbReference type="ChEBI" id="CHEBI:30616"/>
        <dbReference type="ChEBI" id="CHEBI:33019"/>
        <dbReference type="ChEBI" id="CHEBI:78442"/>
        <dbReference type="ChEBI" id="CHEBI:78516"/>
        <dbReference type="ChEBI" id="CHEBI:456215"/>
        <dbReference type="EC" id="6.1.1.12"/>
    </reaction>
</comment>
<dbReference type="InterPro" id="IPR045864">
    <property type="entry name" value="aa-tRNA-synth_II/BPL/LPL"/>
</dbReference>
<evidence type="ECO:0000256" key="12">
    <source>
        <dbReference type="ARBA" id="ARBA00047904"/>
    </source>
</evidence>
<dbReference type="GO" id="GO:0003723">
    <property type="term" value="F:RNA binding"/>
    <property type="evidence" value="ECO:0007669"/>
    <property type="project" value="TreeGrafter"/>
</dbReference>
<keyword evidence="5" id="KW-0963">Cytoplasm</keyword>
<keyword evidence="7" id="KW-0547">Nucleotide-binding</keyword>